<dbReference type="SUPFAM" id="SSF53955">
    <property type="entry name" value="Lysozyme-like"/>
    <property type="match status" value="1"/>
</dbReference>
<dbReference type="Gene3D" id="1.10.530.10">
    <property type="match status" value="1"/>
</dbReference>
<dbReference type="Pfam" id="PF01551">
    <property type="entry name" value="Peptidase_M23"/>
    <property type="match status" value="1"/>
</dbReference>
<dbReference type="Pfam" id="PF06737">
    <property type="entry name" value="Transglycosylas"/>
    <property type="match status" value="1"/>
</dbReference>
<evidence type="ECO:0000256" key="1">
    <source>
        <dbReference type="ARBA" id="ARBA00010830"/>
    </source>
</evidence>
<dbReference type="RefSeq" id="WP_386449708.1">
    <property type="nucleotide sequence ID" value="NZ_JBHSFH010000010.1"/>
</dbReference>
<dbReference type="EMBL" id="JBHSFH010000010">
    <property type="protein sequence ID" value="MFC4496033.1"/>
    <property type="molecule type" value="Genomic_DNA"/>
</dbReference>
<keyword evidence="6" id="KW-1185">Reference proteome</keyword>
<dbReference type="Gene3D" id="2.70.70.10">
    <property type="entry name" value="Glucose Permease (Domain IIA)"/>
    <property type="match status" value="1"/>
</dbReference>
<dbReference type="InterPro" id="IPR036779">
    <property type="entry name" value="LysM_dom_sf"/>
</dbReference>
<accession>A0ABV9ACH2</accession>
<dbReference type="SUPFAM" id="SSF51261">
    <property type="entry name" value="Duplicated hybrid motif"/>
    <property type="match status" value="1"/>
</dbReference>
<dbReference type="Proteomes" id="UP001595997">
    <property type="component" value="Unassembled WGS sequence"/>
</dbReference>
<reference evidence="6" key="1">
    <citation type="journal article" date="2019" name="Int. J. Syst. Evol. Microbiol.">
        <title>The Global Catalogue of Microorganisms (GCM) 10K type strain sequencing project: providing services to taxonomists for standard genome sequencing and annotation.</title>
        <authorList>
            <consortium name="The Broad Institute Genomics Platform"/>
            <consortium name="The Broad Institute Genome Sequencing Center for Infectious Disease"/>
            <person name="Wu L."/>
            <person name="Ma J."/>
        </authorList>
    </citation>
    <scope>NUCLEOTIDE SEQUENCE [LARGE SCALE GENOMIC DNA]</scope>
    <source>
        <strain evidence="6">CGMCC 4.7357</strain>
    </source>
</reference>
<organism evidence="5 6">
    <name type="scientific">Streptomyces ovatisporus</name>
    <dbReference type="NCBI Taxonomy" id="1128682"/>
    <lineage>
        <taxon>Bacteria</taxon>
        <taxon>Bacillati</taxon>
        <taxon>Actinomycetota</taxon>
        <taxon>Actinomycetes</taxon>
        <taxon>Kitasatosporales</taxon>
        <taxon>Streptomycetaceae</taxon>
        <taxon>Streptomyces</taxon>
    </lineage>
</organism>
<feature type="region of interest" description="Disordered" evidence="3">
    <location>
        <begin position="106"/>
        <end position="371"/>
    </location>
</feature>
<comment type="caution">
    <text evidence="5">The sequence shown here is derived from an EMBL/GenBank/DDBJ whole genome shotgun (WGS) entry which is preliminary data.</text>
</comment>
<evidence type="ECO:0000313" key="5">
    <source>
        <dbReference type="EMBL" id="MFC4496033.1"/>
    </source>
</evidence>
<evidence type="ECO:0000259" key="4">
    <source>
        <dbReference type="PROSITE" id="PS51782"/>
    </source>
</evidence>
<dbReference type="CDD" id="cd00118">
    <property type="entry name" value="LysM"/>
    <property type="match status" value="1"/>
</dbReference>
<dbReference type="PANTHER" id="PTHR21666">
    <property type="entry name" value="PEPTIDASE-RELATED"/>
    <property type="match status" value="1"/>
</dbReference>
<proteinExistence type="inferred from homology"/>
<dbReference type="CDD" id="cd12797">
    <property type="entry name" value="M23_peptidase"/>
    <property type="match status" value="1"/>
</dbReference>
<dbReference type="PROSITE" id="PS51782">
    <property type="entry name" value="LYSM"/>
    <property type="match status" value="1"/>
</dbReference>
<feature type="domain" description="LysM" evidence="4">
    <location>
        <begin position="192"/>
        <end position="241"/>
    </location>
</feature>
<name>A0ABV9ACH2_9ACTN</name>
<evidence type="ECO:0000313" key="6">
    <source>
        <dbReference type="Proteomes" id="UP001595997"/>
    </source>
</evidence>
<dbReference type="PANTHER" id="PTHR21666:SF270">
    <property type="entry name" value="MUREIN HYDROLASE ACTIVATOR ENVC"/>
    <property type="match status" value="1"/>
</dbReference>
<evidence type="ECO:0000256" key="3">
    <source>
        <dbReference type="SAM" id="MobiDB-lite"/>
    </source>
</evidence>
<feature type="compositionally biased region" description="Low complexity" evidence="3">
    <location>
        <begin position="338"/>
        <end position="350"/>
    </location>
</feature>
<sequence length="480" mass="50242">MPARGRHRRNRPSALSRTSLRITAGGAGVAIPLIGAQLVQAAPDDTWQKVAACESGSKWDINTGNGYFGGLQFSQSTWQAYGGTAYAPRADLATKDQQMAVAEKVLAGQGPRAWPDCGPRAGLTRDGAQPRPAGGASAAKPEAKPEAKAAVQSAPESAGQSGEEADEKAAAEARQRAERAEQAKADRSKKATTYEVVGGDSLSSIAEDHDVKGGWPGLYERNRATVGGDPDLILPGQQLRLDSSGRTDRPQAEEKSAGKPKPGPEHKAADTAGKKAEQEARQAAKAKAERARKAEEAARAAKAKAEKAERAEKAEEARKAERAEKAEEARKAEKKKAQAPAKKPSPAASAPVSGARPSTAYRASGSNWSSGHHTGVDFAVPTGTTVKAVANAKVVSAGWADAYGYQVVLRHSDGRYSQYGHLSAISVRAGQTVNSGQRLGRSGSTGNATGPHLHFEIRTGPGYGTDIDPLGYLRGRGVRL</sequence>
<dbReference type="CDD" id="cd13925">
    <property type="entry name" value="RPF"/>
    <property type="match status" value="1"/>
</dbReference>
<dbReference type="InterPro" id="IPR018392">
    <property type="entry name" value="LysM"/>
</dbReference>
<comment type="similarity">
    <text evidence="1">Belongs to the transglycosylase family. Rpf subfamily.</text>
</comment>
<feature type="compositionally biased region" description="Basic and acidic residues" evidence="3">
    <location>
        <begin position="167"/>
        <end position="189"/>
    </location>
</feature>
<dbReference type="Gene3D" id="3.10.350.10">
    <property type="entry name" value="LysM domain"/>
    <property type="match status" value="1"/>
</dbReference>
<feature type="compositionally biased region" description="Basic and acidic residues" evidence="3">
    <location>
        <begin position="243"/>
        <end position="331"/>
    </location>
</feature>
<dbReference type="InterPro" id="IPR050570">
    <property type="entry name" value="Cell_wall_metabolism_enzyme"/>
</dbReference>
<dbReference type="InterPro" id="IPR011055">
    <property type="entry name" value="Dup_hybrid_motif"/>
</dbReference>
<dbReference type="InterPro" id="IPR010618">
    <property type="entry name" value="RPF"/>
</dbReference>
<dbReference type="InterPro" id="IPR023346">
    <property type="entry name" value="Lysozyme-like_dom_sf"/>
</dbReference>
<evidence type="ECO:0000256" key="2">
    <source>
        <dbReference type="ARBA" id="ARBA00022801"/>
    </source>
</evidence>
<gene>
    <name evidence="5" type="ORF">ACFPA8_18070</name>
</gene>
<dbReference type="InterPro" id="IPR016047">
    <property type="entry name" value="M23ase_b-sheet_dom"/>
</dbReference>
<keyword evidence="2" id="KW-0378">Hydrolase</keyword>
<protein>
    <submittedName>
        <fullName evidence="5">Transglycosylase family protein</fullName>
    </submittedName>
</protein>